<name>A0A822ZA23_NELNU</name>
<evidence type="ECO:0000313" key="3">
    <source>
        <dbReference type="Proteomes" id="UP000607653"/>
    </source>
</evidence>
<accession>A0A822ZA23</accession>
<gene>
    <name evidence="2" type="ORF">HUJ06_009020</name>
</gene>
<sequence>MFLSVFLTIYFHDPVLFTVSYIIRGWMFAMVCFMSFHFILSLEIVIDFFVDALLRREMRC</sequence>
<keyword evidence="3" id="KW-1185">Reference proteome</keyword>
<protein>
    <submittedName>
        <fullName evidence="2">Uncharacterized protein</fullName>
    </submittedName>
</protein>
<keyword evidence="1" id="KW-1133">Transmembrane helix</keyword>
<reference evidence="2 3" key="1">
    <citation type="journal article" date="2020" name="Mol. Biol. Evol.">
        <title>Distinct Expression and Methylation Patterns for Genes with Different Fates following a Single Whole-Genome Duplication in Flowering Plants.</title>
        <authorList>
            <person name="Shi T."/>
            <person name="Rahmani R.S."/>
            <person name="Gugger P.F."/>
            <person name="Wang M."/>
            <person name="Li H."/>
            <person name="Zhang Y."/>
            <person name="Li Z."/>
            <person name="Wang Q."/>
            <person name="Van de Peer Y."/>
            <person name="Marchal K."/>
            <person name="Chen J."/>
        </authorList>
    </citation>
    <scope>NUCLEOTIDE SEQUENCE [LARGE SCALE GENOMIC DNA]</scope>
    <source>
        <tissue evidence="2">Leaf</tissue>
    </source>
</reference>
<dbReference type="EMBL" id="DUZY01000004">
    <property type="protein sequence ID" value="DAD38378.1"/>
    <property type="molecule type" value="Genomic_DNA"/>
</dbReference>
<dbReference type="Proteomes" id="UP000607653">
    <property type="component" value="Unassembled WGS sequence"/>
</dbReference>
<proteinExistence type="predicted"/>
<evidence type="ECO:0000256" key="1">
    <source>
        <dbReference type="SAM" id="Phobius"/>
    </source>
</evidence>
<evidence type="ECO:0000313" key="2">
    <source>
        <dbReference type="EMBL" id="DAD38378.1"/>
    </source>
</evidence>
<organism evidence="2 3">
    <name type="scientific">Nelumbo nucifera</name>
    <name type="common">Sacred lotus</name>
    <dbReference type="NCBI Taxonomy" id="4432"/>
    <lineage>
        <taxon>Eukaryota</taxon>
        <taxon>Viridiplantae</taxon>
        <taxon>Streptophyta</taxon>
        <taxon>Embryophyta</taxon>
        <taxon>Tracheophyta</taxon>
        <taxon>Spermatophyta</taxon>
        <taxon>Magnoliopsida</taxon>
        <taxon>Proteales</taxon>
        <taxon>Nelumbonaceae</taxon>
        <taxon>Nelumbo</taxon>
    </lineage>
</organism>
<dbReference type="AlphaFoldDB" id="A0A822ZA23"/>
<comment type="caution">
    <text evidence="2">The sequence shown here is derived from an EMBL/GenBank/DDBJ whole genome shotgun (WGS) entry which is preliminary data.</text>
</comment>
<keyword evidence="1" id="KW-0472">Membrane</keyword>
<keyword evidence="1" id="KW-0812">Transmembrane</keyword>
<feature type="transmembrane region" description="Helical" evidence="1">
    <location>
        <begin position="26"/>
        <end position="50"/>
    </location>
</feature>